<dbReference type="InterPro" id="IPR012296">
    <property type="entry name" value="Nuclease_put_TT1808"/>
</dbReference>
<dbReference type="InterPro" id="IPR011335">
    <property type="entry name" value="Restrct_endonuc-II-like"/>
</dbReference>
<dbReference type="Proteomes" id="UP000317881">
    <property type="component" value="Unassembled WGS sequence"/>
</dbReference>
<dbReference type="PANTHER" id="PTHR35400">
    <property type="entry name" value="SLR1083 PROTEIN"/>
    <property type="match status" value="1"/>
</dbReference>
<evidence type="ECO:0000313" key="2">
    <source>
        <dbReference type="EMBL" id="GEC06317.1"/>
    </source>
</evidence>
<evidence type="ECO:0000313" key="3">
    <source>
        <dbReference type="Proteomes" id="UP000317881"/>
    </source>
</evidence>
<dbReference type="Pfam" id="PF05685">
    <property type="entry name" value="Uma2"/>
    <property type="match status" value="1"/>
</dbReference>
<gene>
    <name evidence="2" type="ORF">SSP24_39720</name>
</gene>
<dbReference type="SUPFAM" id="SSF52980">
    <property type="entry name" value="Restriction endonuclease-like"/>
    <property type="match status" value="1"/>
</dbReference>
<dbReference type="CDD" id="cd06260">
    <property type="entry name" value="DUF820-like"/>
    <property type="match status" value="1"/>
</dbReference>
<dbReference type="EMBL" id="BJND01000026">
    <property type="protein sequence ID" value="GEC06317.1"/>
    <property type="molecule type" value="Genomic_DNA"/>
</dbReference>
<name>A0A4Y3VHG6_9ACTN</name>
<sequence length="192" mass="21409">MGGSCHMLVEEFEQIAAFAEREIETVRFEFVEGRIGVRKATNGNHGTVVIWLIREWMSARPELGLYPCAGLKVGRQRTGRAVPDGVLAPIGHFAGQGDWAEPDGVLMTVEVTSHDSDTHHRDRVAKPSAYAAAGIPAYLLIDRDNRTVTLHREPHPEIGYRRTRKEPFGAKLSLPEPLGIELDTEELKQYLD</sequence>
<dbReference type="PANTHER" id="PTHR35400:SF3">
    <property type="entry name" value="SLL1072 PROTEIN"/>
    <property type="match status" value="1"/>
</dbReference>
<protein>
    <recommendedName>
        <fullName evidence="1">Putative restriction endonuclease domain-containing protein</fullName>
    </recommendedName>
</protein>
<feature type="domain" description="Putative restriction endonuclease" evidence="1">
    <location>
        <begin position="9"/>
        <end position="184"/>
    </location>
</feature>
<dbReference type="RefSeq" id="WP_229865535.1">
    <property type="nucleotide sequence ID" value="NZ_BJND01000026.1"/>
</dbReference>
<dbReference type="Gene3D" id="3.90.1570.10">
    <property type="entry name" value="tt1808, chain A"/>
    <property type="match status" value="1"/>
</dbReference>
<proteinExistence type="predicted"/>
<accession>A0A4Y3VHG6</accession>
<evidence type="ECO:0000259" key="1">
    <source>
        <dbReference type="Pfam" id="PF05685"/>
    </source>
</evidence>
<comment type="caution">
    <text evidence="2">The sequence shown here is derived from an EMBL/GenBank/DDBJ whole genome shotgun (WGS) entry which is preliminary data.</text>
</comment>
<dbReference type="AlphaFoldDB" id="A0A4Y3VHG6"/>
<dbReference type="InterPro" id="IPR008538">
    <property type="entry name" value="Uma2"/>
</dbReference>
<reference evidence="2 3" key="1">
    <citation type="submission" date="2019-06" db="EMBL/GenBank/DDBJ databases">
        <title>Whole genome shotgun sequence of Streptomyces spinoverrucosus NBRC 14228.</title>
        <authorList>
            <person name="Hosoyama A."/>
            <person name="Uohara A."/>
            <person name="Ohji S."/>
            <person name="Ichikawa N."/>
        </authorList>
    </citation>
    <scope>NUCLEOTIDE SEQUENCE [LARGE SCALE GENOMIC DNA]</scope>
    <source>
        <strain evidence="2 3">NBRC 14228</strain>
    </source>
</reference>
<organism evidence="2 3">
    <name type="scientific">Streptomyces spinoverrucosus</name>
    <dbReference type="NCBI Taxonomy" id="284043"/>
    <lineage>
        <taxon>Bacteria</taxon>
        <taxon>Bacillati</taxon>
        <taxon>Actinomycetota</taxon>
        <taxon>Actinomycetes</taxon>
        <taxon>Kitasatosporales</taxon>
        <taxon>Streptomycetaceae</taxon>
        <taxon>Streptomyces</taxon>
    </lineage>
</organism>
<keyword evidence="3" id="KW-1185">Reference proteome</keyword>